<name>A0ABV7YFJ9_9ACTN</name>
<dbReference type="InterPro" id="IPR036457">
    <property type="entry name" value="PPM-type-like_dom_sf"/>
</dbReference>
<keyword evidence="3" id="KW-1185">Reference proteome</keyword>
<dbReference type="RefSeq" id="WP_205113755.1">
    <property type="nucleotide sequence ID" value="NZ_JAFBCM010000001.1"/>
</dbReference>
<gene>
    <name evidence="2" type="ORF">ACFOUW_18705</name>
</gene>
<dbReference type="Gene3D" id="3.60.40.10">
    <property type="entry name" value="PPM-type phosphatase domain"/>
    <property type="match status" value="1"/>
</dbReference>
<proteinExistence type="predicted"/>
<dbReference type="Pfam" id="PF07228">
    <property type="entry name" value="SpoIIE"/>
    <property type="match status" value="1"/>
</dbReference>
<dbReference type="EMBL" id="JBHRZH010000016">
    <property type="protein sequence ID" value="MFC3762878.1"/>
    <property type="molecule type" value="Genomic_DNA"/>
</dbReference>
<evidence type="ECO:0000259" key="1">
    <source>
        <dbReference type="SMART" id="SM00331"/>
    </source>
</evidence>
<organism evidence="2 3">
    <name type="scientific">Tenggerimyces flavus</name>
    <dbReference type="NCBI Taxonomy" id="1708749"/>
    <lineage>
        <taxon>Bacteria</taxon>
        <taxon>Bacillati</taxon>
        <taxon>Actinomycetota</taxon>
        <taxon>Actinomycetes</taxon>
        <taxon>Propionibacteriales</taxon>
        <taxon>Nocardioidaceae</taxon>
        <taxon>Tenggerimyces</taxon>
    </lineage>
</organism>
<evidence type="ECO:0000313" key="2">
    <source>
        <dbReference type="EMBL" id="MFC3762878.1"/>
    </source>
</evidence>
<evidence type="ECO:0000313" key="3">
    <source>
        <dbReference type="Proteomes" id="UP001595699"/>
    </source>
</evidence>
<sequence length="207" mass="21570">MRDSGQVGAIEWAIAGRPMPGQDVSGDQYVVVDAGDSALLAVIDGLGHGPVAAEAAFEAIKVLNANGGEPLDALMYLCHQSLAETRGVAMTLARFSLDDGELTWLGVGNVLGAVLRNAPVGSTSLAVALVGAGIVGHQLPPTMHIRGVTMHPGDVLLLGTDGLRPHFIEDPPLAQEVPSLADDILIRCRKETDDALVLAARYRGLAR</sequence>
<reference evidence="3" key="1">
    <citation type="journal article" date="2019" name="Int. J. Syst. Evol. Microbiol.">
        <title>The Global Catalogue of Microorganisms (GCM) 10K type strain sequencing project: providing services to taxonomists for standard genome sequencing and annotation.</title>
        <authorList>
            <consortium name="The Broad Institute Genomics Platform"/>
            <consortium name="The Broad Institute Genome Sequencing Center for Infectious Disease"/>
            <person name="Wu L."/>
            <person name="Ma J."/>
        </authorList>
    </citation>
    <scope>NUCLEOTIDE SEQUENCE [LARGE SCALE GENOMIC DNA]</scope>
    <source>
        <strain evidence="3">CGMCC 4.7241</strain>
    </source>
</reference>
<dbReference type="SUPFAM" id="SSF81606">
    <property type="entry name" value="PP2C-like"/>
    <property type="match status" value="1"/>
</dbReference>
<protein>
    <submittedName>
        <fullName evidence="2">SpoIIE family protein phosphatase</fullName>
    </submittedName>
</protein>
<accession>A0ABV7YFJ9</accession>
<comment type="caution">
    <text evidence="2">The sequence shown here is derived from an EMBL/GenBank/DDBJ whole genome shotgun (WGS) entry which is preliminary data.</text>
</comment>
<dbReference type="SMART" id="SM00331">
    <property type="entry name" value="PP2C_SIG"/>
    <property type="match status" value="1"/>
</dbReference>
<dbReference type="PANTHER" id="PTHR35801:SF1">
    <property type="entry name" value="PHOSPHOSERINE PHOSPHATASE RSBX"/>
    <property type="match status" value="1"/>
</dbReference>
<feature type="domain" description="PPM-type phosphatase" evidence="1">
    <location>
        <begin position="9"/>
        <end position="201"/>
    </location>
</feature>
<dbReference type="InterPro" id="IPR001932">
    <property type="entry name" value="PPM-type_phosphatase-like_dom"/>
</dbReference>
<dbReference type="InterPro" id="IPR039248">
    <property type="entry name" value="Ptase_RsbX"/>
</dbReference>
<dbReference type="Proteomes" id="UP001595699">
    <property type="component" value="Unassembled WGS sequence"/>
</dbReference>
<dbReference type="PANTHER" id="PTHR35801">
    <property type="entry name" value="PHOSPHOSERINE PHOSPHATASE RSBX"/>
    <property type="match status" value="1"/>
</dbReference>